<dbReference type="SUPFAM" id="SSF55811">
    <property type="entry name" value="Nudix"/>
    <property type="match status" value="1"/>
</dbReference>
<keyword evidence="5" id="KW-0378">Hydrolase</keyword>
<dbReference type="STRING" id="1302690.BUE76_14140"/>
<evidence type="ECO:0000313" key="9">
    <source>
        <dbReference type="EMBL" id="SHG16383.1"/>
    </source>
</evidence>
<dbReference type="PANTHER" id="PTHR11839:SF18">
    <property type="entry name" value="NUDIX HYDROLASE DOMAIN-CONTAINING PROTEIN"/>
    <property type="match status" value="1"/>
</dbReference>
<comment type="similarity">
    <text evidence="3">Belongs to the Nudix hydrolase family. NudK subfamily.</text>
</comment>
<dbReference type="InterPro" id="IPR015797">
    <property type="entry name" value="NUDIX_hydrolase-like_dom_sf"/>
</dbReference>
<protein>
    <recommendedName>
        <fullName evidence="4">GDP-mannose pyrophosphatase</fullName>
    </recommendedName>
    <alternativeName>
        <fullName evidence="6">GDP-mannose hydrolase</fullName>
    </alternativeName>
    <alternativeName>
        <fullName evidence="7">GDPMK</fullName>
    </alternativeName>
</protein>
<sequence length="180" mass="20777">MKWKVLDSTYLFREPWLTVRKDKCEMANGHVMEAFYVNEYPDWVNVFALTDEGKVIMVKQYRHGAGAESIELPGGVAEKGEEMMEACKRELMEETGYACTDWEYLGKISANPSTTNNYMHMFLARNGKKVAPQNLDAEEELEVMELTIEEIKELVYGHKLLQSLHTNNIFYALHRLGKLC</sequence>
<dbReference type="GO" id="GO:0005829">
    <property type="term" value="C:cytosol"/>
    <property type="evidence" value="ECO:0007669"/>
    <property type="project" value="TreeGrafter"/>
</dbReference>
<dbReference type="InterPro" id="IPR020084">
    <property type="entry name" value="NUDIX_hydrolase_CS"/>
</dbReference>
<dbReference type="PROSITE" id="PS51462">
    <property type="entry name" value="NUDIX"/>
    <property type="match status" value="1"/>
</dbReference>
<evidence type="ECO:0000256" key="4">
    <source>
        <dbReference type="ARBA" id="ARBA00016377"/>
    </source>
</evidence>
<accession>A0A1M5HK87</accession>
<dbReference type="CDD" id="cd03424">
    <property type="entry name" value="NUDIX_ADPRase_Nudt5_UGPPase_Nudt14"/>
    <property type="match status" value="1"/>
</dbReference>
<dbReference type="GO" id="GO:0016787">
    <property type="term" value="F:hydrolase activity"/>
    <property type="evidence" value="ECO:0007669"/>
    <property type="project" value="UniProtKB-KW"/>
</dbReference>
<dbReference type="Gene3D" id="3.90.79.10">
    <property type="entry name" value="Nucleoside Triphosphate Pyrophosphohydrolase"/>
    <property type="match status" value="1"/>
</dbReference>
<dbReference type="PROSITE" id="PS00893">
    <property type="entry name" value="NUDIX_BOX"/>
    <property type="match status" value="1"/>
</dbReference>
<comment type="cofactor">
    <cofactor evidence="2">
        <name>Mg(2+)</name>
        <dbReference type="ChEBI" id="CHEBI:18420"/>
    </cofactor>
</comment>
<feature type="domain" description="Nudix hydrolase" evidence="8">
    <location>
        <begin position="39"/>
        <end position="168"/>
    </location>
</feature>
<dbReference type="EMBL" id="FQUO01000019">
    <property type="protein sequence ID" value="SHG16383.1"/>
    <property type="molecule type" value="Genomic_DNA"/>
</dbReference>
<dbReference type="OrthoDB" id="9806150at2"/>
<dbReference type="GO" id="GO:0019693">
    <property type="term" value="P:ribose phosphate metabolic process"/>
    <property type="evidence" value="ECO:0007669"/>
    <property type="project" value="TreeGrafter"/>
</dbReference>
<evidence type="ECO:0000256" key="2">
    <source>
        <dbReference type="ARBA" id="ARBA00001946"/>
    </source>
</evidence>
<dbReference type="Proteomes" id="UP000184368">
    <property type="component" value="Unassembled WGS sequence"/>
</dbReference>
<organism evidence="9 10">
    <name type="scientific">Cnuella takakiae</name>
    <dbReference type="NCBI Taxonomy" id="1302690"/>
    <lineage>
        <taxon>Bacteria</taxon>
        <taxon>Pseudomonadati</taxon>
        <taxon>Bacteroidota</taxon>
        <taxon>Chitinophagia</taxon>
        <taxon>Chitinophagales</taxon>
        <taxon>Chitinophagaceae</taxon>
        <taxon>Cnuella</taxon>
    </lineage>
</organism>
<evidence type="ECO:0000256" key="6">
    <source>
        <dbReference type="ARBA" id="ARBA00032162"/>
    </source>
</evidence>
<dbReference type="PANTHER" id="PTHR11839">
    <property type="entry name" value="UDP/ADP-SUGAR PYROPHOSPHATASE"/>
    <property type="match status" value="1"/>
</dbReference>
<keyword evidence="10" id="KW-1185">Reference proteome</keyword>
<evidence type="ECO:0000313" key="10">
    <source>
        <dbReference type="Proteomes" id="UP000184368"/>
    </source>
</evidence>
<dbReference type="RefSeq" id="WP_073047275.1">
    <property type="nucleotide sequence ID" value="NZ_FQUO01000019.1"/>
</dbReference>
<reference evidence="9 10" key="1">
    <citation type="submission" date="2016-11" db="EMBL/GenBank/DDBJ databases">
        <authorList>
            <person name="Jaros S."/>
            <person name="Januszkiewicz K."/>
            <person name="Wedrychowicz H."/>
        </authorList>
    </citation>
    <scope>NUCLEOTIDE SEQUENCE [LARGE SCALE GENOMIC DNA]</scope>
    <source>
        <strain evidence="9 10">DSM 26897</strain>
    </source>
</reference>
<dbReference type="AlphaFoldDB" id="A0A1M5HK87"/>
<evidence type="ECO:0000256" key="1">
    <source>
        <dbReference type="ARBA" id="ARBA00000847"/>
    </source>
</evidence>
<gene>
    <name evidence="9" type="ORF">SAMN05444008_11991</name>
</gene>
<proteinExistence type="inferred from homology"/>
<dbReference type="Pfam" id="PF00293">
    <property type="entry name" value="NUDIX"/>
    <property type="match status" value="1"/>
</dbReference>
<evidence type="ECO:0000256" key="7">
    <source>
        <dbReference type="ARBA" id="ARBA00032272"/>
    </source>
</evidence>
<evidence type="ECO:0000259" key="8">
    <source>
        <dbReference type="PROSITE" id="PS51462"/>
    </source>
</evidence>
<evidence type="ECO:0000256" key="5">
    <source>
        <dbReference type="ARBA" id="ARBA00022801"/>
    </source>
</evidence>
<comment type="catalytic activity">
    <reaction evidence="1">
        <text>GDP-alpha-D-mannose + H2O = alpha-D-mannose 1-phosphate + GMP + 2 H(+)</text>
        <dbReference type="Rhea" id="RHEA:27978"/>
        <dbReference type="ChEBI" id="CHEBI:15377"/>
        <dbReference type="ChEBI" id="CHEBI:15378"/>
        <dbReference type="ChEBI" id="CHEBI:57527"/>
        <dbReference type="ChEBI" id="CHEBI:58115"/>
        <dbReference type="ChEBI" id="CHEBI:58409"/>
    </reaction>
</comment>
<evidence type="ECO:0000256" key="3">
    <source>
        <dbReference type="ARBA" id="ARBA00007275"/>
    </source>
</evidence>
<dbReference type="GO" id="GO:0006753">
    <property type="term" value="P:nucleoside phosphate metabolic process"/>
    <property type="evidence" value="ECO:0007669"/>
    <property type="project" value="TreeGrafter"/>
</dbReference>
<name>A0A1M5HK87_9BACT</name>
<dbReference type="InterPro" id="IPR000086">
    <property type="entry name" value="NUDIX_hydrolase_dom"/>
</dbReference>